<accession>A0A075LQJ0</accession>
<evidence type="ECO:0000313" key="3">
    <source>
        <dbReference type="EMBL" id="AIF68391.1"/>
    </source>
</evidence>
<proteinExistence type="predicted"/>
<dbReference type="Pfam" id="PF19044">
    <property type="entry name" value="P-loop_TraG"/>
    <property type="match status" value="1"/>
</dbReference>
<evidence type="ECO:0000256" key="1">
    <source>
        <dbReference type="SAM" id="Coils"/>
    </source>
</evidence>
<dbReference type="Gene3D" id="3.40.50.300">
    <property type="entry name" value="P-loop containing nucleotide triphosphate hydrolases"/>
    <property type="match status" value="1"/>
</dbReference>
<dbReference type="EMBL" id="CP008877">
    <property type="protein sequence ID" value="AIF68391.1"/>
    <property type="molecule type" value="Genomic_DNA"/>
</dbReference>
<dbReference type="Proteomes" id="UP000027980">
    <property type="component" value="Plasmid pT1"/>
</dbReference>
<keyword evidence="1" id="KW-0175">Coiled coil</keyword>
<dbReference type="InterPro" id="IPR027417">
    <property type="entry name" value="P-loop_NTPase"/>
</dbReference>
<evidence type="ECO:0000259" key="2">
    <source>
        <dbReference type="Pfam" id="PF19044"/>
    </source>
</evidence>
<keyword evidence="3" id="KW-0614">Plasmid</keyword>
<dbReference type="KEGG" id="tap:GZ22_18310"/>
<dbReference type="PANTHER" id="PTHR30121">
    <property type="entry name" value="UNCHARACTERIZED PROTEIN YJGR-RELATED"/>
    <property type="match status" value="1"/>
</dbReference>
<reference evidence="3 4" key="1">
    <citation type="submission" date="2014-07" db="EMBL/GenBank/DDBJ databases">
        <title>Complete genome sequence of a moderately halophilic bacterium Terribacillus aidingensis MP602, isolated from Cryptomeria fortunei in Tianmu mountain in China.</title>
        <authorList>
            <person name="Wang Y."/>
            <person name="Lu P."/>
            <person name="Zhang L."/>
        </authorList>
    </citation>
    <scope>NUCLEOTIDE SEQUENCE [LARGE SCALE GENOMIC DNA]</scope>
    <source>
        <strain evidence="3 4">MP602</strain>
        <plasmid evidence="3 4">pT1</plasmid>
    </source>
</reference>
<feature type="coiled-coil region" evidence="1">
    <location>
        <begin position="94"/>
        <end position="133"/>
    </location>
</feature>
<dbReference type="PANTHER" id="PTHR30121:SF6">
    <property type="entry name" value="SLR6007 PROTEIN"/>
    <property type="match status" value="1"/>
</dbReference>
<name>A0A075LQJ0_9BACI</name>
<gene>
    <name evidence="3" type="ORF">GZ22_18310</name>
</gene>
<dbReference type="HOGENOM" id="CLU_009097_6_0_9"/>
<evidence type="ECO:0000313" key="4">
    <source>
        <dbReference type="Proteomes" id="UP000027980"/>
    </source>
</evidence>
<organism evidence="3 4">
    <name type="scientific">Terribacillus saccharophilus</name>
    <dbReference type="NCBI Taxonomy" id="361277"/>
    <lineage>
        <taxon>Bacteria</taxon>
        <taxon>Bacillati</taxon>
        <taxon>Bacillota</taxon>
        <taxon>Bacilli</taxon>
        <taxon>Bacillales</taxon>
        <taxon>Bacillaceae</taxon>
        <taxon>Terribacillus</taxon>
    </lineage>
</organism>
<dbReference type="CDD" id="cd01127">
    <property type="entry name" value="TrwB_TraG_TraD_VirD4"/>
    <property type="match status" value="1"/>
</dbReference>
<dbReference type="Gene3D" id="1.10.8.730">
    <property type="match status" value="1"/>
</dbReference>
<sequence length="654" mass="75008">MLGKKSEEPKVKEVNEIAGLIDRDVIESRYPFVFELNREYIAASGNYIKPYVILSYPSEPTGNWLSPLKRLKGNITISQHLEPANGEILNKHYNDTVKNKEAELLKTLDHYRREQIKRELKTAKKQLEQSLDEKSAFIYLYTYVLLQAHSEAELRSLEEGLNRVLIKINLKGISPYRKYDEAYFSTFPLGINKLPEYTYAMTNTVSASSFFPFDDNEICDLTPTATIEGMNKETNSYIAIDYRDKGRTLNRNKIVLGTSGGGKSTYQKSNIYKKIAEGIDNIYIIDPEDEYSKDVRKFGGTVIDLSSASPTRMNPFEILSQAMDSDDDDVLVGSRNLTDTDVDNLIRQKVNRLKGFHKVNMPDMDQVQLSIISNVSMQLYGTFREKKDLDGMLHEDWPILSDLLQALKELKEIDLQKFELIERYCFILEDMVSGSSTLFNGHTNVDMSAKIISFNLKPLQTEKDMQTAAYLNTFSYLWELFTSNPNQSDELFCDEFHFLLKNEESADFFFQAYKRFRKYNAGATVTTQQVQDLLNAPNGMGEAIVGNSYTKLLFGFDPREVNQIIERLKIPLSDKEIHFLQAKKQGEALIIYGAQRALLKVNLTLEEYRLLNPKVYEEKTGLKASELPDWSEKVLLSQNEISQITNELNKIEGF</sequence>
<dbReference type="InterPro" id="IPR043964">
    <property type="entry name" value="P-loop_TraG"/>
</dbReference>
<geneLocation type="plasmid" evidence="3 4">
    <name>pT1</name>
</geneLocation>
<dbReference type="AlphaFoldDB" id="A0A075LQJ0"/>
<protein>
    <recommendedName>
        <fullName evidence="2">TraG P-loop domain-containing protein</fullName>
    </recommendedName>
</protein>
<dbReference type="InterPro" id="IPR051162">
    <property type="entry name" value="T4SS_component"/>
</dbReference>
<feature type="domain" description="TraG P-loop" evidence="2">
    <location>
        <begin position="243"/>
        <end position="576"/>
    </location>
</feature>
<dbReference type="SUPFAM" id="SSF52540">
    <property type="entry name" value="P-loop containing nucleoside triphosphate hydrolases"/>
    <property type="match status" value="1"/>
</dbReference>